<protein>
    <submittedName>
        <fullName evidence="2">Uncharacterized protein</fullName>
    </submittedName>
</protein>
<dbReference type="Proteomes" id="UP000001511">
    <property type="component" value="Chromosome"/>
</dbReference>
<gene>
    <name evidence="2" type="ordered locus">Aazo_1642</name>
</gene>
<name>D7E514_NOSA0</name>
<dbReference type="HOGENOM" id="CLU_2524239_0_0_3"/>
<accession>D7E514</accession>
<dbReference type="KEGG" id="naz:Aazo_1642"/>
<reference evidence="2 3" key="1">
    <citation type="journal article" date="2010" name="PLoS ONE">
        <title>Genome erosion in a nitrogen-fixing vertically transmitted endosymbiotic multicellular cyanobacterium.</title>
        <authorList>
            <person name="Ran L."/>
            <person name="Larsson J."/>
            <person name="Vigil-Stenman T."/>
            <person name="Nylander J.A."/>
            <person name="Ininbergs K."/>
            <person name="Zheng W.W."/>
            <person name="Lapidus A."/>
            <person name="Lowry S."/>
            <person name="Haselkorn R."/>
            <person name="Bergman B."/>
        </authorList>
    </citation>
    <scope>NUCLEOTIDE SEQUENCE [LARGE SCALE GENOMIC DNA]</scope>
    <source>
        <strain evidence="2 3">0708</strain>
    </source>
</reference>
<evidence type="ECO:0000313" key="3">
    <source>
        <dbReference type="Proteomes" id="UP000001511"/>
    </source>
</evidence>
<evidence type="ECO:0000256" key="1">
    <source>
        <dbReference type="SAM" id="MobiDB-lite"/>
    </source>
</evidence>
<dbReference type="AlphaFoldDB" id="D7E514"/>
<evidence type="ECO:0000313" key="2">
    <source>
        <dbReference type="EMBL" id="ADI63811.1"/>
    </source>
</evidence>
<dbReference type="STRING" id="551115.Aazo_1642"/>
<keyword evidence="3" id="KW-1185">Reference proteome</keyword>
<dbReference type="EMBL" id="CP002059">
    <property type="protein sequence ID" value="ADI63811.1"/>
    <property type="molecule type" value="Genomic_DNA"/>
</dbReference>
<feature type="compositionally biased region" description="Polar residues" evidence="1">
    <location>
        <begin position="60"/>
        <end position="78"/>
    </location>
</feature>
<feature type="compositionally biased region" description="Polar residues" evidence="1">
    <location>
        <begin position="38"/>
        <end position="50"/>
    </location>
</feature>
<feature type="region of interest" description="Disordered" evidence="1">
    <location>
        <begin position="38"/>
        <end position="84"/>
    </location>
</feature>
<proteinExistence type="predicted"/>
<sequence>MKNLIPTIYLILSCISPVSCSNSPNSTIQLKSTKTVVQSQLETSPESVTDNPGKRETNIETESASSNLNNMTKKNLNPTRELPK</sequence>
<organism evidence="2 3">
    <name type="scientific">Nostoc azollae (strain 0708)</name>
    <name type="common">Anabaena azollae (strain 0708)</name>
    <dbReference type="NCBI Taxonomy" id="551115"/>
    <lineage>
        <taxon>Bacteria</taxon>
        <taxon>Bacillati</taxon>
        <taxon>Cyanobacteriota</taxon>
        <taxon>Cyanophyceae</taxon>
        <taxon>Nostocales</taxon>
        <taxon>Nostocaceae</taxon>
        <taxon>Trichormus</taxon>
    </lineage>
</organism>